<dbReference type="PROSITE" id="PS50013">
    <property type="entry name" value="CHROMO_2"/>
    <property type="match status" value="1"/>
</dbReference>
<dbReference type="InterPro" id="IPR000953">
    <property type="entry name" value="Chromo/chromo_shadow_dom"/>
</dbReference>
<feature type="region of interest" description="Disordered" evidence="2">
    <location>
        <begin position="37"/>
        <end position="58"/>
    </location>
</feature>
<dbReference type="OrthoDB" id="3543857at2759"/>
<evidence type="ECO:0000256" key="2">
    <source>
        <dbReference type="SAM" id="MobiDB-lite"/>
    </source>
</evidence>
<dbReference type="SUPFAM" id="SSF54160">
    <property type="entry name" value="Chromo domain-like"/>
    <property type="match status" value="1"/>
</dbReference>
<dbReference type="GO" id="GO:0006338">
    <property type="term" value="P:chromatin remodeling"/>
    <property type="evidence" value="ECO:0007669"/>
    <property type="project" value="UniProtKB-ARBA"/>
</dbReference>
<evidence type="ECO:0000259" key="3">
    <source>
        <dbReference type="PROSITE" id="PS50013"/>
    </source>
</evidence>
<feature type="region of interest" description="Disordered" evidence="2">
    <location>
        <begin position="238"/>
        <end position="440"/>
    </location>
</feature>
<feature type="compositionally biased region" description="Polar residues" evidence="2">
    <location>
        <begin position="362"/>
        <end position="382"/>
    </location>
</feature>
<gene>
    <name evidence="4" type="ORF">DHEL01_v203545</name>
</gene>
<accession>A0A2P5I6D2</accession>
<keyword evidence="5" id="KW-1185">Reference proteome</keyword>
<dbReference type="Pfam" id="PF00385">
    <property type="entry name" value="Chromo"/>
    <property type="match status" value="1"/>
</dbReference>
<name>A0A2P5I6D2_DIAHE</name>
<dbReference type="AlphaFoldDB" id="A0A2P5I6D2"/>
<dbReference type="InParanoid" id="A0A2P5I6D2"/>
<sequence length="613" mass="67494">MADSEAGWERFRADIRGSRVVDTKKTKPTLQFHIPIHPQAPKYRPGSGPPPPRPNLRPVHDSNAFIVDKVVLPRGHFHPDSGTPQRRCYYIIGWPDLPAARPVVDASKVLEYVSPRTLEDWEYQDALRREEERERAREAEEAEARALAKGKAVATAVGAGLQPGVKRRLGRPPKARMMMIEPPPEPELNSEQEELIHKRMRGPSLSTPQKSRIAQLEAEVELLEELEVVDEYAVPAMQGAPGIRGGESEDPSDGDVNKGVVDDLDDLRLSSVATGISSLESSRASSARTAPANQASAPDTSVASEARSRFPSSTTPIPLPSAFSRMKNWIPKAKSTSGTPTTVSRPNVAGVPGSAPIYPQSDPIQGQHSSSRADFPSHTNGFTPIGGTFPRPPKRSADGSPHSNNSPVSTKPRKRRKKKHADLPHMDPQVAAGIEGSPNPALDLAQGEQDYVVKRLEGDSILEGVHWFKVRWEGEWPEDQNPTWEPRENIAEKLVKQYLRRKAKREEDQLAKASAKKKSNIKQTNLLADQAKAYGSVMEAFEGQMNMDSAGDVDHDQADAHYEDVHDGGEVPDEHLVIYEDKEQQAAIERRKAMQSEFAAQLAGMARSAPRSF</sequence>
<dbReference type="EMBL" id="MAVT02000216">
    <property type="protein sequence ID" value="POS78059.1"/>
    <property type="molecule type" value="Genomic_DNA"/>
</dbReference>
<organism evidence="4 5">
    <name type="scientific">Diaporthe helianthi</name>
    <dbReference type="NCBI Taxonomy" id="158607"/>
    <lineage>
        <taxon>Eukaryota</taxon>
        <taxon>Fungi</taxon>
        <taxon>Dikarya</taxon>
        <taxon>Ascomycota</taxon>
        <taxon>Pezizomycotina</taxon>
        <taxon>Sordariomycetes</taxon>
        <taxon>Sordariomycetidae</taxon>
        <taxon>Diaporthales</taxon>
        <taxon>Diaporthaceae</taxon>
        <taxon>Diaporthe</taxon>
    </lineage>
</organism>
<evidence type="ECO:0000313" key="5">
    <source>
        <dbReference type="Proteomes" id="UP000094444"/>
    </source>
</evidence>
<dbReference type="Proteomes" id="UP000094444">
    <property type="component" value="Unassembled WGS sequence"/>
</dbReference>
<comment type="subunit">
    <text evidence="1">Component of the NuA4 histone acetyltransferase complex.</text>
</comment>
<dbReference type="CDD" id="cd00024">
    <property type="entry name" value="CD_CSD"/>
    <property type="match status" value="1"/>
</dbReference>
<feature type="compositionally biased region" description="Basic residues" evidence="2">
    <location>
        <begin position="411"/>
        <end position="420"/>
    </location>
</feature>
<dbReference type="STRING" id="158607.A0A2P5I6D2"/>
<comment type="caution">
    <text evidence="4">The sequence shown here is derived from an EMBL/GenBank/DDBJ whole genome shotgun (WGS) entry which is preliminary data.</text>
</comment>
<dbReference type="InterPro" id="IPR023780">
    <property type="entry name" value="Chromo_domain"/>
</dbReference>
<feature type="compositionally biased region" description="Polar residues" evidence="2">
    <location>
        <begin position="334"/>
        <end position="345"/>
    </location>
</feature>
<feature type="domain" description="Chromo" evidence="3">
    <location>
        <begin position="451"/>
        <end position="510"/>
    </location>
</feature>
<reference evidence="4" key="1">
    <citation type="submission" date="2017-09" db="EMBL/GenBank/DDBJ databases">
        <title>Polyketide synthases of a Diaporthe helianthi virulent isolate.</title>
        <authorList>
            <person name="Baroncelli R."/>
        </authorList>
    </citation>
    <scope>NUCLEOTIDE SEQUENCE [LARGE SCALE GENOMIC DNA]</scope>
    <source>
        <strain evidence="4">7/96</strain>
    </source>
</reference>
<evidence type="ECO:0000313" key="4">
    <source>
        <dbReference type="EMBL" id="POS78059.1"/>
    </source>
</evidence>
<protein>
    <submittedName>
        <fullName evidence="4">Chromodomain protein-2</fullName>
    </submittedName>
</protein>
<evidence type="ECO:0000256" key="1">
    <source>
        <dbReference type="ARBA" id="ARBA00011353"/>
    </source>
</evidence>
<dbReference type="Gene3D" id="2.40.50.40">
    <property type="match status" value="1"/>
</dbReference>
<dbReference type="InterPro" id="IPR016197">
    <property type="entry name" value="Chromo-like_dom_sf"/>
</dbReference>
<feature type="compositionally biased region" description="Polar residues" evidence="2">
    <location>
        <begin position="293"/>
        <end position="303"/>
    </location>
</feature>
<proteinExistence type="predicted"/>
<feature type="compositionally biased region" description="Low complexity" evidence="2">
    <location>
        <begin position="269"/>
        <end position="292"/>
    </location>
</feature>